<dbReference type="InterPro" id="IPR003869">
    <property type="entry name" value="Polysac_CapD-like"/>
</dbReference>
<dbReference type="Proteomes" id="UP000614272">
    <property type="component" value="Unassembled WGS sequence"/>
</dbReference>
<evidence type="ECO:0000256" key="2">
    <source>
        <dbReference type="SAM" id="MobiDB-lite"/>
    </source>
</evidence>
<dbReference type="PANTHER" id="PTHR43318:SF1">
    <property type="entry name" value="POLYSACCHARIDE BIOSYNTHESIS PROTEIN EPSC-RELATED"/>
    <property type="match status" value="1"/>
</dbReference>
<accession>A0ABQ1R4A8</accession>
<protein>
    <submittedName>
        <fullName evidence="5">PII uridylyl-transferase</fullName>
    </submittedName>
</protein>
<dbReference type="SUPFAM" id="SSF51735">
    <property type="entry name" value="NAD(P)-binding Rossmann-fold domains"/>
    <property type="match status" value="2"/>
</dbReference>
<comment type="caution">
    <text evidence="5">The sequence shown here is derived from an EMBL/GenBank/DDBJ whole genome shotgun (WGS) entry which is preliminary data.</text>
</comment>
<name>A0ABQ1R4A8_9ALTE</name>
<sequence length="646" mass="71712">MKYLLVLNRLFALHNRTKMIITLSWDTLVLLLAFLGSYWIRLGIETDVLGYPEISLGATVLVFHLSLLVFVGNYRHMVRHLSQHGVLMSLVVNVLASCYLYFARWPLDAFVPNSMPIIYFVLTSVGILGPRILVMLSVQSQNFRLRKKCLIYGAGETGRALALSLRQGSDIVPVAFIDDKSCYQGKTILGLDVYAKNTIPELVECYSISKMLLAVSDSGPDRYRELLTELEPFAIELLSVPDVKDVLYGRKKINELREVSIEELLGRDPVPPKPRLMRPDIRGKRVMVTGAGGSIGSELCRQIAAEKPTMLLLLELSEYNLYQVEAELTRAFPDLIIEALLGDVKDEQRIRHLLSQYQINTIYHAAAYKHVPIVEHNLLAGVQNNVIGTATMARLAAERGIEKFVLVSTDKAVRPTNIMGASKRMAELCVQAMQEMSGDTRFAIVRFGNVLGSSGSVVPLFKQQITAGGPLTVTHPEVVRYFMTIPEAAQLVIQAGAMGKKGEVFVLDMGEPVKIADMAHKMAHLMGRSIRSECKPDGDIEIQYTGLRPGEKLYEELLTGETSGKTPHPRIMSEAEQWLPLTEIHLLLDKLSIAIHNNDEQTATELLLNAPLAYKPAEHSGINKKTMANPIGNADNKPLTSKLAFT</sequence>
<gene>
    <name evidence="5" type="ORF">GCM10011357_07330</name>
</gene>
<feature type="region of interest" description="Disordered" evidence="2">
    <location>
        <begin position="625"/>
        <end position="646"/>
    </location>
</feature>
<dbReference type="InterPro" id="IPR036291">
    <property type="entry name" value="NAD(P)-bd_dom_sf"/>
</dbReference>
<feature type="domain" description="Polysaccharide biosynthesis protein CapD-like" evidence="4">
    <location>
        <begin position="286"/>
        <end position="573"/>
    </location>
</feature>
<dbReference type="EMBL" id="BMGJ01000002">
    <property type="protein sequence ID" value="GGD54185.1"/>
    <property type="molecule type" value="Genomic_DNA"/>
</dbReference>
<comment type="similarity">
    <text evidence="1">Belongs to the polysaccharide synthase family.</text>
</comment>
<feature type="transmembrane region" description="Helical" evidence="3">
    <location>
        <begin position="54"/>
        <end position="74"/>
    </location>
</feature>
<dbReference type="CDD" id="cd05237">
    <property type="entry name" value="UDP_invert_4-6DH_SDR_e"/>
    <property type="match status" value="1"/>
</dbReference>
<keyword evidence="3" id="KW-0812">Transmembrane</keyword>
<proteinExistence type="inferred from homology"/>
<feature type="transmembrane region" description="Helical" evidence="3">
    <location>
        <begin position="117"/>
        <end position="138"/>
    </location>
</feature>
<keyword evidence="6" id="KW-1185">Reference proteome</keyword>
<evidence type="ECO:0000313" key="6">
    <source>
        <dbReference type="Proteomes" id="UP000614272"/>
    </source>
</evidence>
<feature type="transmembrane region" description="Helical" evidence="3">
    <location>
        <begin position="20"/>
        <end position="42"/>
    </location>
</feature>
<evidence type="ECO:0000256" key="3">
    <source>
        <dbReference type="SAM" id="Phobius"/>
    </source>
</evidence>
<evidence type="ECO:0000256" key="1">
    <source>
        <dbReference type="ARBA" id="ARBA00007430"/>
    </source>
</evidence>
<dbReference type="PANTHER" id="PTHR43318">
    <property type="entry name" value="UDP-N-ACETYLGLUCOSAMINE 4,6-DEHYDRATASE"/>
    <property type="match status" value="1"/>
</dbReference>
<dbReference type="RefSeq" id="WP_099033074.1">
    <property type="nucleotide sequence ID" value="NZ_BMGJ01000002.1"/>
</dbReference>
<organism evidence="5 6">
    <name type="scientific">Lacimicrobium alkaliphilum</name>
    <dbReference type="NCBI Taxonomy" id="1526571"/>
    <lineage>
        <taxon>Bacteria</taxon>
        <taxon>Pseudomonadati</taxon>
        <taxon>Pseudomonadota</taxon>
        <taxon>Gammaproteobacteria</taxon>
        <taxon>Alteromonadales</taxon>
        <taxon>Alteromonadaceae</taxon>
        <taxon>Lacimicrobium</taxon>
    </lineage>
</organism>
<dbReference type="InterPro" id="IPR051203">
    <property type="entry name" value="Polysaccharide_Synthase-Rel"/>
</dbReference>
<feature type="transmembrane region" description="Helical" evidence="3">
    <location>
        <begin position="86"/>
        <end position="105"/>
    </location>
</feature>
<evidence type="ECO:0000259" key="4">
    <source>
        <dbReference type="Pfam" id="PF02719"/>
    </source>
</evidence>
<reference evidence="6" key="1">
    <citation type="journal article" date="2019" name="Int. J. Syst. Evol. Microbiol.">
        <title>The Global Catalogue of Microorganisms (GCM) 10K type strain sequencing project: providing services to taxonomists for standard genome sequencing and annotation.</title>
        <authorList>
            <consortium name="The Broad Institute Genomics Platform"/>
            <consortium name="The Broad Institute Genome Sequencing Center for Infectious Disease"/>
            <person name="Wu L."/>
            <person name="Ma J."/>
        </authorList>
    </citation>
    <scope>NUCLEOTIDE SEQUENCE [LARGE SCALE GENOMIC DNA]</scope>
    <source>
        <strain evidence="6">CGMCC 1.12923</strain>
    </source>
</reference>
<evidence type="ECO:0000313" key="5">
    <source>
        <dbReference type="EMBL" id="GGD54185.1"/>
    </source>
</evidence>
<keyword evidence="3" id="KW-0472">Membrane</keyword>
<dbReference type="Gene3D" id="3.40.50.720">
    <property type="entry name" value="NAD(P)-binding Rossmann-like Domain"/>
    <property type="match status" value="2"/>
</dbReference>
<dbReference type="Pfam" id="PF02719">
    <property type="entry name" value="Polysacc_synt_2"/>
    <property type="match status" value="1"/>
</dbReference>
<keyword evidence="3" id="KW-1133">Transmembrane helix</keyword>